<dbReference type="Gene3D" id="2.60.40.10">
    <property type="entry name" value="Immunoglobulins"/>
    <property type="match status" value="1"/>
</dbReference>
<keyword evidence="4" id="KW-0732">Signal</keyword>
<dbReference type="Pfam" id="PF07495">
    <property type="entry name" value="Y_Y_Y"/>
    <property type="match status" value="1"/>
</dbReference>
<dbReference type="GO" id="GO:0006355">
    <property type="term" value="P:regulation of DNA-templated transcription"/>
    <property type="evidence" value="ECO:0007669"/>
    <property type="project" value="InterPro"/>
</dbReference>
<feature type="signal peptide" evidence="4">
    <location>
        <begin position="1"/>
        <end position="18"/>
    </location>
</feature>
<feature type="domain" description="HTH luxR-type" evidence="5">
    <location>
        <begin position="894"/>
        <end position="951"/>
    </location>
</feature>
<dbReference type="Gene3D" id="2.130.10.10">
    <property type="entry name" value="YVTN repeat-like/Quinoprotein amine dehydrogenase"/>
    <property type="match status" value="3"/>
</dbReference>
<dbReference type="InterPro" id="IPR016032">
    <property type="entry name" value="Sig_transdc_resp-reg_C-effctor"/>
</dbReference>
<evidence type="ECO:0000256" key="4">
    <source>
        <dbReference type="SAM" id="SignalP"/>
    </source>
</evidence>
<feature type="chain" id="PRO_5011593750" evidence="4">
    <location>
        <begin position="19"/>
        <end position="961"/>
    </location>
</feature>
<dbReference type="GO" id="GO:0000155">
    <property type="term" value="F:phosphorelay sensor kinase activity"/>
    <property type="evidence" value="ECO:0007669"/>
    <property type="project" value="TreeGrafter"/>
</dbReference>
<dbReference type="EMBL" id="FOBB01000003">
    <property type="protein sequence ID" value="SEM05320.1"/>
    <property type="molecule type" value="Genomic_DNA"/>
</dbReference>
<feature type="coiled-coil region" evidence="2">
    <location>
        <begin position="785"/>
        <end position="819"/>
    </location>
</feature>
<gene>
    <name evidence="6" type="ORF">SAMN04488505_103246</name>
</gene>
<reference evidence="6 7" key="1">
    <citation type="submission" date="2016-10" db="EMBL/GenBank/DDBJ databases">
        <authorList>
            <person name="de Groot N.N."/>
        </authorList>
    </citation>
    <scope>NUCLEOTIDE SEQUENCE [LARGE SCALE GENOMIC DNA]</scope>
    <source>
        <strain evidence="6 7">DSM 21039</strain>
    </source>
</reference>
<proteinExistence type="predicted"/>
<evidence type="ECO:0000313" key="6">
    <source>
        <dbReference type="EMBL" id="SEM05320.1"/>
    </source>
</evidence>
<evidence type="ECO:0000256" key="3">
    <source>
        <dbReference type="SAM" id="Phobius"/>
    </source>
</evidence>
<dbReference type="PANTHER" id="PTHR43547:SF2">
    <property type="entry name" value="HYBRID SIGNAL TRANSDUCTION HISTIDINE KINASE C"/>
    <property type="match status" value="1"/>
</dbReference>
<evidence type="ECO:0000256" key="2">
    <source>
        <dbReference type="SAM" id="Coils"/>
    </source>
</evidence>
<evidence type="ECO:0000313" key="7">
    <source>
        <dbReference type="Proteomes" id="UP000198984"/>
    </source>
</evidence>
<dbReference type="SMART" id="SM00421">
    <property type="entry name" value="HTH_LUXR"/>
    <property type="match status" value="1"/>
</dbReference>
<dbReference type="STRING" id="573321.SAMN04488505_103246"/>
<keyword evidence="1" id="KW-0597">Phosphoprotein</keyword>
<keyword evidence="3" id="KW-1133">Transmembrane helix</keyword>
<dbReference type="AlphaFoldDB" id="A0A1H7V8F0"/>
<dbReference type="InterPro" id="IPR015943">
    <property type="entry name" value="WD40/YVTN_repeat-like_dom_sf"/>
</dbReference>
<sequence>MKSIFLAGLLLPVSLAFSQHKIGTPDVVSYSKNTYNAGTANWSIAQDSNGLVYFANIEGLLSFDGSYWKTYPLPDGSMARCVAIGRDHKIYTGTQNGFGYFSPGKNGRLSFTSLVPLVPASLRSFSDIWNIAVYKNEVLFRSRTAIFRLHNNSITVYPAASGWLYMGQANGQLIAQDVKKGLLTLAGNTWIPLIKEHTLPQGFAVTAVTQLGKDSSVVATLKHGLYILAHNQLTPFPSGNMRTFINDRILSCSAVNKDWLAIGTQLSGCYIINRQGEIIEHFSRRDGLENNCVLAVLLDKDHNLWLGLDNGISFMAYNNAIKHIYPEKLNEGAGYSAIIFKQHLYIGTSNGLYTAPIASPMQDLSFANGDFTPVTGTRAPAWGLFTVADHLLMANHEGAFEIQGGTAAPINTSAGYWNFLPVADTGTVLAGNYNGLDVMRYQRHSFTSQGNLPNLNAGARYMVAEDAHTVWMAHPYRGVFRIALQPNGNAVVQKFTEQDGLPPLTMNYLFKIKGHIVVTSGQGIYAYNAATKRFAPDPYFRQLFGTKPIRYLKEDADGNIWFIAAKNLGVADFSGPQPRIIYFPELNGKMVSNFEHVYPYNKYNILAGAEKGFYHINFEQYKKSNHQLNIQLRSVNAGGQTDSLLFGGYYPEGRQPAPRIAYHFNSFHFEYSSPFYVNQNSVEYSYYLQGFDKGWSAWSRKTEKDYTNLPAGTYTFAVKAQNNLGNASNVSHYTFTILPPWYRTTWAYALYALLFAGSLFLACVWLRKLFIQQRKKHEAEQQRLLYLHQLELEKSEKEIVKLRNEKLELELEYKNSEIASAAMHLVQKGELLATIKDEMLRLKKNFHDEKAVKDFKKIFQTLSAETRVDQDWENFAIHFDKIHADFLGVLKAKYPHLSPAELKLCAYLRMNLSSKEIAQLSSISVRGVELARYRLRRKLQLPTETTLFDFLLQFSSAKMEQ</sequence>
<keyword evidence="3" id="KW-0472">Membrane</keyword>
<dbReference type="OrthoDB" id="9809670at2"/>
<dbReference type="InterPro" id="IPR011123">
    <property type="entry name" value="Y_Y_Y"/>
</dbReference>
<dbReference type="SUPFAM" id="SSF46894">
    <property type="entry name" value="C-terminal effector domain of the bipartite response regulators"/>
    <property type="match status" value="1"/>
</dbReference>
<name>A0A1H7V8F0_9BACT</name>
<dbReference type="Gene3D" id="1.10.10.10">
    <property type="entry name" value="Winged helix-like DNA-binding domain superfamily/Winged helix DNA-binding domain"/>
    <property type="match status" value="1"/>
</dbReference>
<dbReference type="SUPFAM" id="SSF63829">
    <property type="entry name" value="Calcium-dependent phosphotriesterase"/>
    <property type="match status" value="1"/>
</dbReference>
<evidence type="ECO:0000256" key="1">
    <source>
        <dbReference type="ARBA" id="ARBA00022553"/>
    </source>
</evidence>
<dbReference type="InterPro" id="IPR000792">
    <property type="entry name" value="Tscrpt_reg_LuxR_C"/>
</dbReference>
<accession>A0A1H7V8F0</accession>
<dbReference type="InterPro" id="IPR013783">
    <property type="entry name" value="Ig-like_fold"/>
</dbReference>
<dbReference type="PANTHER" id="PTHR43547">
    <property type="entry name" value="TWO-COMPONENT HISTIDINE KINASE"/>
    <property type="match status" value="1"/>
</dbReference>
<dbReference type="RefSeq" id="WP_162277544.1">
    <property type="nucleotide sequence ID" value="NZ_FOBB01000003.1"/>
</dbReference>
<organism evidence="6 7">
    <name type="scientific">Chitinophaga rupis</name>
    <dbReference type="NCBI Taxonomy" id="573321"/>
    <lineage>
        <taxon>Bacteria</taxon>
        <taxon>Pseudomonadati</taxon>
        <taxon>Bacteroidota</taxon>
        <taxon>Chitinophagia</taxon>
        <taxon>Chitinophagales</taxon>
        <taxon>Chitinophagaceae</taxon>
        <taxon>Chitinophaga</taxon>
    </lineage>
</organism>
<dbReference type="GO" id="GO:0003677">
    <property type="term" value="F:DNA binding"/>
    <property type="evidence" value="ECO:0007669"/>
    <property type="project" value="InterPro"/>
</dbReference>
<dbReference type="InterPro" id="IPR036388">
    <property type="entry name" value="WH-like_DNA-bd_sf"/>
</dbReference>
<keyword evidence="3" id="KW-0812">Transmembrane</keyword>
<protein>
    <submittedName>
        <fullName evidence="6">Y_Y_Y domain-containing protein</fullName>
    </submittedName>
</protein>
<evidence type="ECO:0000259" key="5">
    <source>
        <dbReference type="SMART" id="SM00421"/>
    </source>
</evidence>
<keyword evidence="7" id="KW-1185">Reference proteome</keyword>
<dbReference type="Proteomes" id="UP000198984">
    <property type="component" value="Unassembled WGS sequence"/>
</dbReference>
<feature type="transmembrane region" description="Helical" evidence="3">
    <location>
        <begin position="746"/>
        <end position="766"/>
    </location>
</feature>
<keyword evidence="2" id="KW-0175">Coiled coil</keyword>